<proteinExistence type="predicted"/>
<reference evidence="2 3" key="4">
    <citation type="journal article" date="2011" name="BMC Genomics">
        <title>RNA-Seq improves annotation of protein-coding genes in the cucumber genome.</title>
        <authorList>
            <person name="Li Z."/>
            <person name="Zhang Z."/>
            <person name="Yan P."/>
            <person name="Huang S."/>
            <person name="Fei Z."/>
            <person name="Lin K."/>
        </authorList>
    </citation>
    <scope>NUCLEOTIDE SEQUENCE [LARGE SCALE GENOMIC DNA]</scope>
    <source>
        <strain evidence="3">cv. 9930</strain>
    </source>
</reference>
<reference evidence="2 3" key="2">
    <citation type="journal article" date="2009" name="PLoS ONE">
        <title>An integrated genetic and cytogenetic map of the cucumber genome.</title>
        <authorList>
            <person name="Ren Y."/>
            <person name="Zhang Z."/>
            <person name="Liu J."/>
            <person name="Staub J.E."/>
            <person name="Han Y."/>
            <person name="Cheng Z."/>
            <person name="Li X."/>
            <person name="Lu J."/>
            <person name="Miao H."/>
            <person name="Kang H."/>
            <person name="Xie B."/>
            <person name="Gu X."/>
            <person name="Wang X."/>
            <person name="Du Y."/>
            <person name="Jin W."/>
            <person name="Huang S."/>
        </authorList>
    </citation>
    <scope>NUCLEOTIDE SEQUENCE [LARGE SCALE GENOMIC DNA]</scope>
    <source>
        <strain evidence="3">cv. 9930</strain>
    </source>
</reference>
<dbReference type="Proteomes" id="UP000029981">
    <property type="component" value="Chromosome 4"/>
</dbReference>
<name>A0A0A0KYG5_CUCSA</name>
<evidence type="ECO:0000256" key="1">
    <source>
        <dbReference type="SAM" id="SignalP"/>
    </source>
</evidence>
<reference evidence="2 3" key="3">
    <citation type="journal article" date="2010" name="BMC Genomics">
        <title>Transcriptome sequencing and comparative analysis of cucumber flowers with different sex types.</title>
        <authorList>
            <person name="Guo S."/>
            <person name="Zheng Y."/>
            <person name="Joung J.G."/>
            <person name="Liu S."/>
            <person name="Zhang Z."/>
            <person name="Crasta O.R."/>
            <person name="Sobral B.W."/>
            <person name="Xu Y."/>
            <person name="Huang S."/>
            <person name="Fei Z."/>
        </authorList>
    </citation>
    <scope>NUCLEOTIDE SEQUENCE [LARGE SCALE GENOMIC DNA]</scope>
    <source>
        <strain evidence="3">cv. 9930</strain>
    </source>
</reference>
<dbReference type="AlphaFoldDB" id="A0A0A0KYG5"/>
<keyword evidence="3" id="KW-1185">Reference proteome</keyword>
<gene>
    <name evidence="2" type="ORF">Csa_4G431950</name>
</gene>
<keyword evidence="1" id="KW-0732">Signal</keyword>
<reference evidence="2 3" key="1">
    <citation type="journal article" date="2009" name="Nat. Genet.">
        <title>The genome of the cucumber, Cucumis sativus L.</title>
        <authorList>
            <person name="Huang S."/>
            <person name="Li R."/>
            <person name="Zhang Z."/>
            <person name="Li L."/>
            <person name="Gu X."/>
            <person name="Fan W."/>
            <person name="Lucas W.J."/>
            <person name="Wang X."/>
            <person name="Xie B."/>
            <person name="Ni P."/>
            <person name="Ren Y."/>
            <person name="Zhu H."/>
            <person name="Li J."/>
            <person name="Lin K."/>
            <person name="Jin W."/>
            <person name="Fei Z."/>
            <person name="Li G."/>
            <person name="Staub J."/>
            <person name="Kilian A."/>
            <person name="van der Vossen E.A."/>
            <person name="Wu Y."/>
            <person name="Guo J."/>
            <person name="He J."/>
            <person name="Jia Z."/>
            <person name="Ren Y."/>
            <person name="Tian G."/>
            <person name="Lu Y."/>
            <person name="Ruan J."/>
            <person name="Qian W."/>
            <person name="Wang M."/>
            <person name="Huang Q."/>
            <person name="Li B."/>
            <person name="Xuan Z."/>
            <person name="Cao J."/>
            <person name="Asan"/>
            <person name="Wu Z."/>
            <person name="Zhang J."/>
            <person name="Cai Q."/>
            <person name="Bai Y."/>
            <person name="Zhao B."/>
            <person name="Han Y."/>
            <person name="Li Y."/>
            <person name="Li X."/>
            <person name="Wang S."/>
            <person name="Shi Q."/>
            <person name="Liu S."/>
            <person name="Cho W.K."/>
            <person name="Kim J.Y."/>
            <person name="Xu Y."/>
            <person name="Heller-Uszynska K."/>
            <person name="Miao H."/>
            <person name="Cheng Z."/>
            <person name="Zhang S."/>
            <person name="Wu J."/>
            <person name="Yang Y."/>
            <person name="Kang H."/>
            <person name="Li M."/>
            <person name="Liang H."/>
            <person name="Ren X."/>
            <person name="Shi Z."/>
            <person name="Wen M."/>
            <person name="Jian M."/>
            <person name="Yang H."/>
            <person name="Zhang G."/>
            <person name="Yang Z."/>
            <person name="Chen R."/>
            <person name="Liu S."/>
            <person name="Li J."/>
            <person name="Ma L."/>
            <person name="Liu H."/>
            <person name="Zhou Y."/>
            <person name="Zhao J."/>
            <person name="Fang X."/>
            <person name="Li G."/>
            <person name="Fang L."/>
            <person name="Li Y."/>
            <person name="Liu D."/>
            <person name="Zheng H."/>
            <person name="Zhang Y."/>
            <person name="Qin N."/>
            <person name="Li Z."/>
            <person name="Yang G."/>
            <person name="Yang S."/>
            <person name="Bolund L."/>
            <person name="Kristiansen K."/>
            <person name="Zheng H."/>
            <person name="Li S."/>
            <person name="Zhang X."/>
            <person name="Yang H."/>
            <person name="Wang J."/>
            <person name="Sun R."/>
            <person name="Zhang B."/>
            <person name="Jiang S."/>
            <person name="Wang J."/>
            <person name="Du Y."/>
            <person name="Li S."/>
        </authorList>
    </citation>
    <scope>NUCLEOTIDE SEQUENCE [LARGE SCALE GENOMIC DNA]</scope>
    <source>
        <strain evidence="3">cv. 9930</strain>
    </source>
</reference>
<protein>
    <submittedName>
        <fullName evidence="2">Uncharacterized protein</fullName>
    </submittedName>
</protein>
<organism evidence="2 3">
    <name type="scientific">Cucumis sativus</name>
    <name type="common">Cucumber</name>
    <dbReference type="NCBI Taxonomy" id="3659"/>
    <lineage>
        <taxon>Eukaryota</taxon>
        <taxon>Viridiplantae</taxon>
        <taxon>Streptophyta</taxon>
        <taxon>Embryophyta</taxon>
        <taxon>Tracheophyta</taxon>
        <taxon>Spermatophyta</taxon>
        <taxon>Magnoliopsida</taxon>
        <taxon>eudicotyledons</taxon>
        <taxon>Gunneridae</taxon>
        <taxon>Pentapetalae</taxon>
        <taxon>rosids</taxon>
        <taxon>fabids</taxon>
        <taxon>Cucurbitales</taxon>
        <taxon>Cucurbitaceae</taxon>
        <taxon>Benincaseae</taxon>
        <taxon>Cucumis</taxon>
    </lineage>
</organism>
<dbReference type="EMBL" id="CM002925">
    <property type="protein sequence ID" value="KGN54715.1"/>
    <property type="molecule type" value="Genomic_DNA"/>
</dbReference>
<feature type="chain" id="PRO_5001972635" evidence="1">
    <location>
        <begin position="22"/>
        <end position="175"/>
    </location>
</feature>
<accession>A0A0A0KYG5</accession>
<evidence type="ECO:0000313" key="3">
    <source>
        <dbReference type="Proteomes" id="UP000029981"/>
    </source>
</evidence>
<feature type="signal peptide" evidence="1">
    <location>
        <begin position="1"/>
        <end position="21"/>
    </location>
</feature>
<sequence>MILKCLPFIFLPFLLHSQTLATRFLVAIEQLYSSKTAASHPPHSKLVKSRVSYQSQVKMDVDASTSKRLCSGKPLVVIPSSLQPSDEVEANCKVHRPEPIFFVVSHLHGNLVCTASSTSHFFTIKPHISQSHVCKQPESVLFYKPCTRIDCPYRAIPCFEPLLSEERDFPIESPH</sequence>
<dbReference type="Gramene" id="KGN54715">
    <property type="protein sequence ID" value="KGN54715"/>
    <property type="gene ID" value="Csa_4G431950"/>
</dbReference>
<evidence type="ECO:0000313" key="2">
    <source>
        <dbReference type="EMBL" id="KGN54715.1"/>
    </source>
</evidence>